<dbReference type="InterPro" id="IPR000253">
    <property type="entry name" value="FHA_dom"/>
</dbReference>
<feature type="domain" description="Fork-head" evidence="5">
    <location>
        <begin position="489"/>
        <end position="562"/>
    </location>
</feature>
<feature type="non-terminal residue" evidence="6">
    <location>
        <position position="905"/>
    </location>
</feature>
<feature type="non-terminal residue" evidence="6">
    <location>
        <position position="1"/>
    </location>
</feature>
<dbReference type="PANTHER" id="PTHR21712:SF29">
    <property type="entry name" value="PRE-RRNA-PROCESSING PROTEIN FHL1"/>
    <property type="match status" value="1"/>
</dbReference>
<comment type="caution">
    <text evidence="6">The sequence shown here is derived from an EMBL/GenBank/DDBJ whole genome shotgun (WGS) entry which is preliminary data.</text>
</comment>
<feature type="DNA-binding region" description="Fork-head" evidence="3">
    <location>
        <begin position="489"/>
        <end position="562"/>
    </location>
</feature>
<feature type="region of interest" description="Disordered" evidence="4">
    <location>
        <begin position="685"/>
        <end position="750"/>
    </location>
</feature>
<feature type="compositionally biased region" description="Polar residues" evidence="4">
    <location>
        <begin position="618"/>
        <end position="635"/>
    </location>
</feature>
<feature type="compositionally biased region" description="Polar residues" evidence="4">
    <location>
        <begin position="575"/>
        <end position="584"/>
    </location>
</feature>
<dbReference type="Gene3D" id="2.60.200.20">
    <property type="match status" value="1"/>
</dbReference>
<dbReference type="SUPFAM" id="SSF49879">
    <property type="entry name" value="SMAD/FHA domain"/>
    <property type="match status" value="1"/>
</dbReference>
<dbReference type="PRINTS" id="PR00053">
    <property type="entry name" value="FORKHEAD"/>
</dbReference>
<evidence type="ECO:0000313" key="6">
    <source>
        <dbReference type="EMBL" id="KAK0635624.1"/>
    </source>
</evidence>
<reference evidence="6" key="1">
    <citation type="submission" date="2023-06" db="EMBL/GenBank/DDBJ databases">
        <title>Genome-scale phylogeny and comparative genomics of the fungal order Sordariales.</title>
        <authorList>
            <consortium name="Lawrence Berkeley National Laboratory"/>
            <person name="Hensen N."/>
            <person name="Bonometti L."/>
            <person name="Westerberg I."/>
            <person name="Brannstrom I.O."/>
            <person name="Guillou S."/>
            <person name="Cros-Aarteil S."/>
            <person name="Calhoun S."/>
            <person name="Haridas S."/>
            <person name="Kuo A."/>
            <person name="Mondo S."/>
            <person name="Pangilinan J."/>
            <person name="Riley R."/>
            <person name="LaButti K."/>
            <person name="Andreopoulos B."/>
            <person name="Lipzen A."/>
            <person name="Chen C."/>
            <person name="Yanf M."/>
            <person name="Daum C."/>
            <person name="Ng V."/>
            <person name="Clum A."/>
            <person name="Steindorff A."/>
            <person name="Ohm R."/>
            <person name="Martin F."/>
            <person name="Silar P."/>
            <person name="Natvig D."/>
            <person name="Lalanne C."/>
            <person name="Gautier V."/>
            <person name="Ament-velasquez S.L."/>
            <person name="Kruys A."/>
            <person name="Hutchinson M.I."/>
            <person name="Powell A.J."/>
            <person name="Barry K."/>
            <person name="Miller A.N."/>
            <person name="Grigoriev I.V."/>
            <person name="Debuchy R."/>
            <person name="Gladieux P."/>
            <person name="Thoren M.H."/>
            <person name="Johannesson H."/>
        </authorList>
    </citation>
    <scope>NUCLEOTIDE SEQUENCE</scope>
    <source>
        <strain evidence="6">SMH3391-2</strain>
    </source>
</reference>
<dbReference type="GO" id="GO:0003700">
    <property type="term" value="F:DNA-binding transcription factor activity"/>
    <property type="evidence" value="ECO:0007669"/>
    <property type="project" value="InterPro"/>
</dbReference>
<feature type="compositionally biased region" description="Basic and acidic residues" evidence="4">
    <location>
        <begin position="69"/>
        <end position="91"/>
    </location>
</feature>
<feature type="region of interest" description="Disordered" evidence="4">
    <location>
        <begin position="289"/>
        <end position="478"/>
    </location>
</feature>
<dbReference type="InterPro" id="IPR008984">
    <property type="entry name" value="SMAD_FHA_dom_sf"/>
</dbReference>
<evidence type="ECO:0000256" key="2">
    <source>
        <dbReference type="ARBA" id="ARBA00023242"/>
    </source>
</evidence>
<dbReference type="InterPro" id="IPR045178">
    <property type="entry name" value="Fhl1/FHA1"/>
</dbReference>
<dbReference type="PROSITE" id="PS50039">
    <property type="entry name" value="FORK_HEAD_3"/>
    <property type="match status" value="1"/>
</dbReference>
<dbReference type="Pfam" id="PF00250">
    <property type="entry name" value="Forkhead"/>
    <property type="match status" value="1"/>
</dbReference>
<feature type="region of interest" description="Disordered" evidence="4">
    <location>
        <begin position="69"/>
        <end position="160"/>
    </location>
</feature>
<feature type="compositionally biased region" description="Basic residues" evidence="4">
    <location>
        <begin position="417"/>
        <end position="426"/>
    </location>
</feature>
<evidence type="ECO:0000256" key="3">
    <source>
        <dbReference type="PROSITE-ProRule" id="PRU00089"/>
    </source>
</evidence>
<feature type="region of interest" description="Disordered" evidence="4">
    <location>
        <begin position="567"/>
        <end position="673"/>
    </location>
</feature>
<name>A0AA39XKE7_9PEZI</name>
<keyword evidence="7" id="KW-1185">Reference proteome</keyword>
<evidence type="ECO:0000256" key="1">
    <source>
        <dbReference type="ARBA" id="ARBA00023125"/>
    </source>
</evidence>
<sequence length="905" mass="99782">APPSTVRPSQVSLPHSLHDTADLLHMANPVHAGAPLLDAPPLESFARIEFADSVFQMTTYAVIIGRDQRALEQARRDERRNEEYKRRKESNEAQGLPPPTIPNQDRKFSKSYVSEEGGMLGPESDGDENPRPSKRRKISPGGSLSGNSQQQQQQQEAVEFAGQDDRNLIVNRQYVSHTPGAAAVNLTALRPSPYHVPFIGIHSPGPQIALRTKAISREHLKIQFNREKGVFEAIPLHKNGFFCEDVHYKDEKVILKSGDHLQIKDVDFQFLINGVELGKSGAEEYFDEDDTSVRRYSEGGKEMSFEFESSRDAEKRSTSVEDVEMEVDVPEEESQSELSEAAEEDGDLEDEDTSRPETGSEPLHDLLGALPPKKRGPGRPPKNGIMSKREERLRKKAAMELAKKNMPPPPPGEPPIKRKVGRPRKHPLPEDASDRPEKRKYKPRKSKNGEEGGEGSDAEKAVREKRREKPKTPPLELKREDYTEEQLQKPNKNYGVLIDEVLTAAPDGLTLKQIYKRIQMKYPFYYFTVDTKGWESSVRHNLIGNDAFKKNEETHLWSRVPGIDIDAGKKRKATSPDQTTSLQGFGQHYPTPMAPHPTLFHGEHASQQGYHPGPVPQRSHSYISHGQSSIGQQAPPQHLMTSPPAVGTAAQQGAPRPNYATPTPQAAPAHAHAHAAGYVTPAAARPLPAGTQATPYSSPYASKPPPPSSTAHPGATPHSMARQLSQPPNAPRLANGLPRVDPLSAHTGAPRTVGAVPQQAAIPNSSPVFFKPAVAPELVKRVTDFRRLVITELEKRTPTMAEAVAMSAINRGLRLAEDSMIPEGNHLEKTLEKTILQVFEANQKNQPANSSLHPALIQTLVKFKTEMINTLQPALGSGPVAKQKAERLVLSAMDRVLGFVDHSTV</sequence>
<dbReference type="EMBL" id="JAULSR010000001">
    <property type="protein sequence ID" value="KAK0635624.1"/>
    <property type="molecule type" value="Genomic_DNA"/>
</dbReference>
<dbReference type="SUPFAM" id="SSF46785">
    <property type="entry name" value="Winged helix' DNA-binding domain"/>
    <property type="match status" value="1"/>
</dbReference>
<feature type="compositionally biased region" description="Acidic residues" evidence="4">
    <location>
        <begin position="321"/>
        <end position="352"/>
    </location>
</feature>
<evidence type="ECO:0000313" key="7">
    <source>
        <dbReference type="Proteomes" id="UP001174934"/>
    </source>
</evidence>
<organism evidence="6 7">
    <name type="scientific">Bombardia bombarda</name>
    <dbReference type="NCBI Taxonomy" id="252184"/>
    <lineage>
        <taxon>Eukaryota</taxon>
        <taxon>Fungi</taxon>
        <taxon>Dikarya</taxon>
        <taxon>Ascomycota</taxon>
        <taxon>Pezizomycotina</taxon>
        <taxon>Sordariomycetes</taxon>
        <taxon>Sordariomycetidae</taxon>
        <taxon>Sordariales</taxon>
        <taxon>Lasiosphaeriaceae</taxon>
        <taxon>Bombardia</taxon>
    </lineage>
</organism>
<proteinExistence type="predicted"/>
<evidence type="ECO:0000256" key="4">
    <source>
        <dbReference type="SAM" id="MobiDB-lite"/>
    </source>
</evidence>
<dbReference type="GO" id="GO:0005634">
    <property type="term" value="C:nucleus"/>
    <property type="evidence" value="ECO:0007669"/>
    <property type="project" value="UniProtKB-SubCell"/>
</dbReference>
<dbReference type="InterPro" id="IPR036388">
    <property type="entry name" value="WH-like_DNA-bd_sf"/>
</dbReference>
<keyword evidence="2 3" id="KW-0539">Nucleus</keyword>
<accession>A0AA39XKE7</accession>
<keyword evidence="1 3" id="KW-0238">DNA-binding</keyword>
<dbReference type="GO" id="GO:0043565">
    <property type="term" value="F:sequence-specific DNA binding"/>
    <property type="evidence" value="ECO:0007669"/>
    <property type="project" value="InterPro"/>
</dbReference>
<dbReference type="AlphaFoldDB" id="A0AA39XKE7"/>
<feature type="compositionally biased region" description="Low complexity" evidence="4">
    <location>
        <begin position="660"/>
        <end position="673"/>
    </location>
</feature>
<dbReference type="SMART" id="SM00339">
    <property type="entry name" value="FH"/>
    <property type="match status" value="1"/>
</dbReference>
<dbReference type="Gene3D" id="1.10.10.10">
    <property type="entry name" value="Winged helix-like DNA-binding domain superfamily/Winged helix DNA-binding domain"/>
    <property type="match status" value="1"/>
</dbReference>
<feature type="compositionally biased region" description="Basic and acidic residues" evidence="4">
    <location>
        <begin position="291"/>
        <end position="319"/>
    </location>
</feature>
<dbReference type="InterPro" id="IPR001766">
    <property type="entry name" value="Fork_head_dom"/>
</dbReference>
<dbReference type="InterPro" id="IPR036390">
    <property type="entry name" value="WH_DNA-bd_sf"/>
</dbReference>
<feature type="compositionally biased region" description="Basic and acidic residues" evidence="4">
    <location>
        <begin position="427"/>
        <end position="437"/>
    </location>
</feature>
<feature type="compositionally biased region" description="Basic and acidic residues" evidence="4">
    <location>
        <begin position="387"/>
        <end position="403"/>
    </location>
</feature>
<evidence type="ECO:0000259" key="5">
    <source>
        <dbReference type="PROSITE" id="PS50039"/>
    </source>
</evidence>
<feature type="compositionally biased region" description="Basic and acidic residues" evidence="4">
    <location>
        <begin position="457"/>
        <end position="478"/>
    </location>
</feature>
<comment type="subcellular location">
    <subcellularLocation>
        <location evidence="3">Nucleus</location>
    </subcellularLocation>
</comment>
<gene>
    <name evidence="6" type="ORF">B0T17DRAFT_476568</name>
</gene>
<dbReference type="Pfam" id="PF00498">
    <property type="entry name" value="FHA"/>
    <property type="match status" value="1"/>
</dbReference>
<dbReference type="PANTHER" id="PTHR21712">
    <property type="entry name" value="PRE-RRNA-PROCESSING PROTEIN FHL1"/>
    <property type="match status" value="1"/>
</dbReference>
<protein>
    <recommendedName>
        <fullName evidence="5">Fork-head domain-containing protein</fullName>
    </recommendedName>
</protein>
<dbReference type="Proteomes" id="UP001174934">
    <property type="component" value="Unassembled WGS sequence"/>
</dbReference>
<dbReference type="GO" id="GO:0060962">
    <property type="term" value="P:regulation of ribosomal protein gene transcription by RNA polymerase II"/>
    <property type="evidence" value="ECO:0007669"/>
    <property type="project" value="InterPro"/>
</dbReference>